<dbReference type="Pfam" id="PF13424">
    <property type="entry name" value="TPR_12"/>
    <property type="match status" value="1"/>
</dbReference>
<evidence type="ECO:0000313" key="3">
    <source>
        <dbReference type="EMBL" id="OQD66308.1"/>
    </source>
</evidence>
<dbReference type="AlphaFoldDB" id="A0A1V6NNK1"/>
<dbReference type="Proteomes" id="UP000191522">
    <property type="component" value="Unassembled WGS sequence"/>
</dbReference>
<dbReference type="SUPFAM" id="SSF52540">
    <property type="entry name" value="P-loop containing nucleoside triphosphate hydrolases"/>
    <property type="match status" value="1"/>
</dbReference>
<dbReference type="PANTHER" id="PTHR46082:SF6">
    <property type="entry name" value="AAA+ ATPASE DOMAIN-CONTAINING PROTEIN-RELATED"/>
    <property type="match status" value="1"/>
</dbReference>
<feature type="domain" description="NACHT" evidence="1">
    <location>
        <begin position="319"/>
        <end position="478"/>
    </location>
</feature>
<proteinExistence type="predicted"/>
<organism evidence="3 4">
    <name type="scientific">Penicillium decumbens</name>
    <dbReference type="NCBI Taxonomy" id="69771"/>
    <lineage>
        <taxon>Eukaryota</taxon>
        <taxon>Fungi</taxon>
        <taxon>Dikarya</taxon>
        <taxon>Ascomycota</taxon>
        <taxon>Pezizomycotina</taxon>
        <taxon>Eurotiomycetes</taxon>
        <taxon>Eurotiomycetidae</taxon>
        <taxon>Eurotiales</taxon>
        <taxon>Aspergillaceae</taxon>
        <taxon>Penicillium</taxon>
    </lineage>
</organism>
<dbReference type="InterPro" id="IPR027417">
    <property type="entry name" value="P-loop_NTPase"/>
</dbReference>
<feature type="domain" description="NWD NACHT-NTPase N-terminal" evidence="2">
    <location>
        <begin position="27"/>
        <end position="229"/>
    </location>
</feature>
<dbReference type="Pfam" id="PF05729">
    <property type="entry name" value="NACHT"/>
    <property type="match status" value="1"/>
</dbReference>
<dbReference type="InterPro" id="IPR019734">
    <property type="entry name" value="TPR_rpt"/>
</dbReference>
<dbReference type="SMART" id="SM00028">
    <property type="entry name" value="TPR"/>
    <property type="match status" value="4"/>
</dbReference>
<evidence type="ECO:0008006" key="5">
    <source>
        <dbReference type="Google" id="ProtNLM"/>
    </source>
</evidence>
<dbReference type="EMBL" id="MDYL01000049">
    <property type="protein sequence ID" value="OQD66308.1"/>
    <property type="molecule type" value="Genomic_DNA"/>
</dbReference>
<dbReference type="OrthoDB" id="5986190at2759"/>
<gene>
    <name evidence="3" type="ORF">PENDEC_c049G02404</name>
</gene>
<name>A0A1V6NNK1_PENDC</name>
<sequence>MSREERAVILERTGDNLPNDCDSDTPSLWDRAYDALRTSDRPLVTKYEKILSRELKALKTSVASEVSEDQSIAKDDKTLDDTMNQIDQVNPQRRRAQLESIIKSGLQRTEATTIKFRLFGREFIPKERIAEAVGLVLRLKSFVDEAVKASPEASLVWAGVCIVLPLFSNPSTAEQANKDGLTYVVSRIRFFVELERLLLPGKVEENSSVDSKQFEADIMNFYQKVMEFQDDLRKMDHLLKEMADIISVAMEQLDCLKKILKILGQMNEKMPNIFQSIGESHPSPSSTVPFRRHQEHFIKREILMKDLEEKLLRSGSRAALVGAAGIGKPNLAIEYSYLIRERSSEIWVFWVFAASATRFEQSYNTIAEEVQLPGRNDPSSNVMQLVRNWLSSRKETWLLILDNLDDLSTGSGEVTSDNPQAIGLQQLLDNYVPHVHENGRILITTRNDAVASHLLNSQHDIILVPPMQRKGALNLLRNSLGQYYVEKDAEDLIRALDCVPLALAQAAAYIKLRTPRWSIREYLDDFHSNDAQRVRLLNQVMSDPHRDKETSNSVITTWYISFERISQQQSSAADLLSLMSFFDQHSIPDALLLHGRLGGTTEDIEDQKSRFETDVVILKGYCLITPNMDYSFDMHQQVQLSCRQWLKLKGTKIDWEAKAISIMAHAFPSGEFKNWNTCQVLLPHALAILDPQPSEICLLKRAQLLTHIAWYQWETGNYTAAEKKIRESLGIRKGLPGNEDLDSLITKHQLGIILLKQGRYNEAIEVNVPLLEARINLQGKNNSDTLDTLRSIAQAYWGQGRRREAICRYEQVYDGRKKTLGEDHVDTWKSVRDLAKVYWKQGRREESIELYERVMKAQKRLFPRDDPYTLKLESKFATVNWERQKRREALHMHLETFQVQKLVLGKEHPDTLSSEEAISKDYWEQGDRKKAVKLKEKVSIRDVANYYWDQGRRDNAVEMAEKVLDARKRVLSEEHPDTLYSIHNLADYYWGQGRRDDAVEMAAEVVEARKRVLGEDHPDTLQSKQDLTFSCTHPTKLKKAWVFRKMHWLYRI</sequence>
<dbReference type="InterPro" id="IPR007111">
    <property type="entry name" value="NACHT_NTPase"/>
</dbReference>
<dbReference type="PANTHER" id="PTHR46082">
    <property type="entry name" value="ATP/GTP-BINDING PROTEIN-RELATED"/>
    <property type="match status" value="1"/>
</dbReference>
<dbReference type="Gene3D" id="3.40.50.300">
    <property type="entry name" value="P-loop containing nucleotide triphosphate hydrolases"/>
    <property type="match status" value="1"/>
</dbReference>
<dbReference type="InterPro" id="IPR053137">
    <property type="entry name" value="NLR-like"/>
</dbReference>
<dbReference type="Pfam" id="PF17100">
    <property type="entry name" value="NACHT_N"/>
    <property type="match status" value="1"/>
</dbReference>
<dbReference type="InterPro" id="IPR011990">
    <property type="entry name" value="TPR-like_helical_dom_sf"/>
</dbReference>
<evidence type="ECO:0000259" key="1">
    <source>
        <dbReference type="Pfam" id="PF05729"/>
    </source>
</evidence>
<dbReference type="OMA" id="IWWITAD"/>
<accession>A0A1V6NNK1</accession>
<dbReference type="InterPro" id="IPR031359">
    <property type="entry name" value="NACHT_N"/>
</dbReference>
<dbReference type="Pfam" id="PF13374">
    <property type="entry name" value="TPR_10"/>
    <property type="match status" value="4"/>
</dbReference>
<comment type="caution">
    <text evidence="3">The sequence shown here is derived from an EMBL/GenBank/DDBJ whole genome shotgun (WGS) entry which is preliminary data.</text>
</comment>
<keyword evidence="4" id="KW-1185">Reference proteome</keyword>
<dbReference type="Gene3D" id="1.25.40.10">
    <property type="entry name" value="Tetratricopeptide repeat domain"/>
    <property type="match status" value="3"/>
</dbReference>
<reference evidence="4" key="1">
    <citation type="journal article" date="2017" name="Nat. Microbiol.">
        <title>Global analysis of biosynthetic gene clusters reveals vast potential of secondary metabolite production in Penicillium species.</title>
        <authorList>
            <person name="Nielsen J.C."/>
            <person name="Grijseels S."/>
            <person name="Prigent S."/>
            <person name="Ji B."/>
            <person name="Dainat J."/>
            <person name="Nielsen K.F."/>
            <person name="Frisvad J.C."/>
            <person name="Workman M."/>
            <person name="Nielsen J."/>
        </authorList>
    </citation>
    <scope>NUCLEOTIDE SEQUENCE [LARGE SCALE GENOMIC DNA]</scope>
    <source>
        <strain evidence="4">IBT 11843</strain>
    </source>
</reference>
<dbReference type="SUPFAM" id="SSF48452">
    <property type="entry name" value="TPR-like"/>
    <property type="match status" value="2"/>
</dbReference>
<dbReference type="STRING" id="69771.A0A1V6NNK1"/>
<evidence type="ECO:0000313" key="4">
    <source>
        <dbReference type="Proteomes" id="UP000191522"/>
    </source>
</evidence>
<evidence type="ECO:0000259" key="2">
    <source>
        <dbReference type="Pfam" id="PF17100"/>
    </source>
</evidence>
<protein>
    <recommendedName>
        <fullName evidence="5">NWD NACHT-NTPase N-terminal domain-containing protein</fullName>
    </recommendedName>
</protein>